<feature type="region of interest" description="Disordered" evidence="1">
    <location>
        <begin position="1"/>
        <end position="28"/>
    </location>
</feature>
<feature type="compositionally biased region" description="Basic and acidic residues" evidence="1">
    <location>
        <begin position="7"/>
        <end position="20"/>
    </location>
</feature>
<comment type="caution">
    <text evidence="2">The sequence shown here is derived from an EMBL/GenBank/DDBJ whole genome shotgun (WGS) entry which is preliminary data.</text>
</comment>
<dbReference type="EMBL" id="SIHI01000011">
    <property type="protein sequence ID" value="TWT51763.1"/>
    <property type="molecule type" value="Genomic_DNA"/>
</dbReference>
<dbReference type="AlphaFoldDB" id="A0A5C5WP09"/>
<sequence>MFPAADGLHDNCSRSTRRDDDSTDSIQIDDRTPWVLGTHCGPDGRCTRGLCVAGRLVRPAGQTAVLLLSSLHPAKQEVLYVHCR</sequence>
<evidence type="ECO:0000313" key="2">
    <source>
        <dbReference type="EMBL" id="TWT51763.1"/>
    </source>
</evidence>
<protein>
    <submittedName>
        <fullName evidence="2">Uncharacterized protein</fullName>
    </submittedName>
</protein>
<evidence type="ECO:0000256" key="1">
    <source>
        <dbReference type="SAM" id="MobiDB-lite"/>
    </source>
</evidence>
<proteinExistence type="predicted"/>
<name>A0A5C5WP09_9PLAN</name>
<dbReference type="Proteomes" id="UP000317243">
    <property type="component" value="Unassembled WGS sequence"/>
</dbReference>
<keyword evidence="3" id="KW-1185">Reference proteome</keyword>
<reference evidence="2 3" key="1">
    <citation type="submission" date="2019-02" db="EMBL/GenBank/DDBJ databases">
        <title>Deep-cultivation of Planctomycetes and their phenomic and genomic characterization uncovers novel biology.</title>
        <authorList>
            <person name="Wiegand S."/>
            <person name="Jogler M."/>
            <person name="Boedeker C."/>
            <person name="Pinto D."/>
            <person name="Vollmers J."/>
            <person name="Rivas-Marin E."/>
            <person name="Kohn T."/>
            <person name="Peeters S.H."/>
            <person name="Heuer A."/>
            <person name="Rast P."/>
            <person name="Oberbeckmann S."/>
            <person name="Bunk B."/>
            <person name="Jeske O."/>
            <person name="Meyerdierks A."/>
            <person name="Storesund J.E."/>
            <person name="Kallscheuer N."/>
            <person name="Luecker S."/>
            <person name="Lage O.M."/>
            <person name="Pohl T."/>
            <person name="Merkel B.J."/>
            <person name="Hornburger P."/>
            <person name="Mueller R.-W."/>
            <person name="Bruemmer F."/>
            <person name="Labrenz M."/>
            <person name="Spormann A.M."/>
            <person name="Op Den Camp H."/>
            <person name="Overmann J."/>
            <person name="Amann R."/>
            <person name="Jetten M.S.M."/>
            <person name="Mascher T."/>
            <person name="Medema M.H."/>
            <person name="Devos D.P."/>
            <person name="Kaster A.-K."/>
            <person name="Ovreas L."/>
            <person name="Rohde M."/>
            <person name="Galperin M.Y."/>
            <person name="Jogler C."/>
        </authorList>
    </citation>
    <scope>NUCLEOTIDE SEQUENCE [LARGE SCALE GENOMIC DNA]</scope>
    <source>
        <strain evidence="2 3">KOR42</strain>
    </source>
</reference>
<gene>
    <name evidence="2" type="ORF">KOR42_34500</name>
</gene>
<evidence type="ECO:0000313" key="3">
    <source>
        <dbReference type="Proteomes" id="UP000317243"/>
    </source>
</evidence>
<accession>A0A5C5WP09</accession>
<organism evidence="2 3">
    <name type="scientific">Thalassoglobus neptunius</name>
    <dbReference type="NCBI Taxonomy" id="1938619"/>
    <lineage>
        <taxon>Bacteria</taxon>
        <taxon>Pseudomonadati</taxon>
        <taxon>Planctomycetota</taxon>
        <taxon>Planctomycetia</taxon>
        <taxon>Planctomycetales</taxon>
        <taxon>Planctomycetaceae</taxon>
        <taxon>Thalassoglobus</taxon>
    </lineage>
</organism>